<name>A0A9W6N1H6_9HYPH</name>
<gene>
    <name evidence="7" type="primary">mutA_2</name>
    <name evidence="7" type="ORF">GCM10017643_41700</name>
</gene>
<organism evidence="7 8">
    <name type="scientific">Ancylobacter dichloromethanicus</name>
    <dbReference type="NCBI Taxonomy" id="518825"/>
    <lineage>
        <taxon>Bacteria</taxon>
        <taxon>Pseudomonadati</taxon>
        <taxon>Pseudomonadota</taxon>
        <taxon>Alphaproteobacteria</taxon>
        <taxon>Hyphomicrobiales</taxon>
        <taxon>Xanthobacteraceae</taxon>
        <taxon>Ancylobacter</taxon>
    </lineage>
</organism>
<dbReference type="InterPro" id="IPR006099">
    <property type="entry name" value="MeMalonylCoA_mutase_a/b_cat"/>
</dbReference>
<dbReference type="Proteomes" id="UP001143370">
    <property type="component" value="Unassembled WGS sequence"/>
</dbReference>
<dbReference type="Gene3D" id="3.20.20.240">
    <property type="entry name" value="Methylmalonyl-CoA mutase"/>
    <property type="match status" value="1"/>
</dbReference>
<protein>
    <submittedName>
        <fullName evidence="7">Methylmalonyl-CoA mutase</fullName>
    </submittedName>
</protein>
<keyword evidence="8" id="KW-1185">Reference proteome</keyword>
<dbReference type="InterPro" id="IPR016176">
    <property type="entry name" value="Cbl-dep_enz_cat"/>
</dbReference>
<reference evidence="7" key="2">
    <citation type="submission" date="2023-01" db="EMBL/GenBank/DDBJ databases">
        <authorList>
            <person name="Sun Q."/>
            <person name="Evtushenko L."/>
        </authorList>
    </citation>
    <scope>NUCLEOTIDE SEQUENCE</scope>
    <source>
        <strain evidence="7">VKM B-2484</strain>
    </source>
</reference>
<dbReference type="PANTHER" id="PTHR48101:SF4">
    <property type="entry name" value="METHYLMALONYL-COA MUTASE, MITOCHONDRIAL"/>
    <property type="match status" value="1"/>
</dbReference>
<feature type="domain" description="Methylmalonyl-CoA mutase alpha/beta chain catalytic" evidence="6">
    <location>
        <begin position="119"/>
        <end position="438"/>
    </location>
</feature>
<dbReference type="GO" id="GO:0046872">
    <property type="term" value="F:metal ion binding"/>
    <property type="evidence" value="ECO:0007669"/>
    <property type="project" value="InterPro"/>
</dbReference>
<dbReference type="GO" id="GO:0031419">
    <property type="term" value="F:cobalamin binding"/>
    <property type="evidence" value="ECO:0007669"/>
    <property type="project" value="UniProtKB-KW"/>
</dbReference>
<reference evidence="7" key="1">
    <citation type="journal article" date="2014" name="Int. J. Syst. Evol. Microbiol.">
        <title>Complete genome sequence of Corynebacterium casei LMG S-19264T (=DSM 44701T), isolated from a smear-ripened cheese.</title>
        <authorList>
            <consortium name="US DOE Joint Genome Institute (JGI-PGF)"/>
            <person name="Walter F."/>
            <person name="Albersmeier A."/>
            <person name="Kalinowski J."/>
            <person name="Ruckert C."/>
        </authorList>
    </citation>
    <scope>NUCLEOTIDE SEQUENCE</scope>
    <source>
        <strain evidence="7">VKM B-2484</strain>
    </source>
</reference>
<keyword evidence="4" id="KW-0413">Isomerase</keyword>
<dbReference type="InterPro" id="IPR036724">
    <property type="entry name" value="Cobalamin-bd_sf"/>
</dbReference>
<proteinExistence type="inferred from homology"/>
<evidence type="ECO:0000256" key="1">
    <source>
        <dbReference type="ARBA" id="ARBA00001922"/>
    </source>
</evidence>
<dbReference type="AlphaFoldDB" id="A0A9W6N1H6"/>
<dbReference type="GO" id="GO:0019678">
    <property type="term" value="P:propionate metabolic process, methylmalonyl pathway"/>
    <property type="evidence" value="ECO:0007669"/>
    <property type="project" value="TreeGrafter"/>
</dbReference>
<evidence type="ECO:0000256" key="2">
    <source>
        <dbReference type="ARBA" id="ARBA00008465"/>
    </source>
</evidence>
<dbReference type="Gene3D" id="3.40.50.280">
    <property type="entry name" value="Cobalamin-binding domain"/>
    <property type="match status" value="1"/>
</dbReference>
<accession>A0A9W6N1H6</accession>
<evidence type="ECO:0000256" key="5">
    <source>
        <dbReference type="ARBA" id="ARBA00023285"/>
    </source>
</evidence>
<dbReference type="GO" id="GO:0005737">
    <property type="term" value="C:cytoplasm"/>
    <property type="evidence" value="ECO:0007669"/>
    <property type="project" value="TreeGrafter"/>
</dbReference>
<evidence type="ECO:0000259" key="6">
    <source>
        <dbReference type="Pfam" id="PF01642"/>
    </source>
</evidence>
<comment type="caution">
    <text evidence="7">The sequence shown here is derived from an EMBL/GenBank/DDBJ whole genome shotgun (WGS) entry which is preliminary data.</text>
</comment>
<evidence type="ECO:0000313" key="7">
    <source>
        <dbReference type="EMBL" id="GLK74052.1"/>
    </source>
</evidence>
<keyword evidence="5" id="KW-0170">Cobalt</keyword>
<evidence type="ECO:0000256" key="3">
    <source>
        <dbReference type="ARBA" id="ARBA00022628"/>
    </source>
</evidence>
<evidence type="ECO:0000256" key="4">
    <source>
        <dbReference type="ARBA" id="ARBA00023235"/>
    </source>
</evidence>
<comment type="similarity">
    <text evidence="2">Belongs to the methylmalonyl-CoA mutase family.</text>
</comment>
<dbReference type="PANTHER" id="PTHR48101">
    <property type="entry name" value="METHYLMALONYL-COA MUTASE, MITOCHONDRIAL-RELATED"/>
    <property type="match status" value="1"/>
</dbReference>
<dbReference type="SUPFAM" id="SSF51703">
    <property type="entry name" value="Cobalamin (vitamin B12)-dependent enzymes"/>
    <property type="match status" value="1"/>
</dbReference>
<dbReference type="Pfam" id="PF01642">
    <property type="entry name" value="MM_CoA_mutase"/>
    <property type="match status" value="1"/>
</dbReference>
<evidence type="ECO:0000313" key="8">
    <source>
        <dbReference type="Proteomes" id="UP001143370"/>
    </source>
</evidence>
<keyword evidence="3" id="KW-0846">Cobalamin</keyword>
<dbReference type="EMBL" id="BSFJ01000035">
    <property type="protein sequence ID" value="GLK74052.1"/>
    <property type="molecule type" value="Genomic_DNA"/>
</dbReference>
<dbReference type="RefSeq" id="WP_213368612.1">
    <property type="nucleotide sequence ID" value="NZ_BSFJ01000035.1"/>
</dbReference>
<sequence length="620" mass="64580">MHPPLDLDLAGFPPATRADWLALVEGVLKGAPYDRRMVTRTADGYGLDALPERRPNAAPIAGRPAGAPWKVIARIDHDAPATANAQMLEDLTGGADGVSLVFASAPSAGGFGLPARHEELVATLDGLMADMATLRVEVGGFQGRDIALALARLFEKADPAELDLRFGLDPIGDFAALGAAPIEWEALSARLGQTVTALYRRGLNAPMVRADGRLHHGAGATDAQELAAVLATALAYLKALEAAGLPLDEAARLIEVTLTADVDQFGTQAKPRAFRLLWQTVLEGCGLASSPVALHMETAWRSLTRHDAHVNLLRGTLAAFAAGVGGADSVSVLPFTQALGLADAEARRLARNTQIILIEESNLHRVADPGAGAGAIEERTEKLAATAWELFRQIEREGGMVEALASGAWQARLKAARMTRAKDVATRRQPLTGTSEFPLLGETAPSVLAPARRRAAPTPAEGALLCEPLVGERLAEPFERLREAAAAARPCVFLANLGTPADFTPRASFTRAAFEAGGITAPGNDGFTDMAALADAFRASGARIACLCGSDAAYAAAAVETASALKAAGAVGVYLAGTPGEDAPAHRAAGIDGYLTAGMDLVAFLDDAQARLGIARRVEP</sequence>
<dbReference type="GO" id="GO:0004494">
    <property type="term" value="F:methylmalonyl-CoA mutase activity"/>
    <property type="evidence" value="ECO:0007669"/>
    <property type="project" value="UniProtKB-EC"/>
</dbReference>
<dbReference type="SUPFAM" id="SSF52242">
    <property type="entry name" value="Cobalamin (vitamin B12)-binding domain"/>
    <property type="match status" value="1"/>
</dbReference>
<comment type="cofactor">
    <cofactor evidence="1">
        <name>adenosylcob(III)alamin</name>
        <dbReference type="ChEBI" id="CHEBI:18408"/>
    </cofactor>
</comment>